<name>A0ABD5VVF0_9EURY</name>
<evidence type="ECO:0000313" key="2">
    <source>
        <dbReference type="EMBL" id="MFC7057286.1"/>
    </source>
</evidence>
<sequence length="120" mass="12785">MSESVSSDADLPDNEGRPLEVYEWGGGIAAGLGFFLTPLVTALPVAYCLLKVRAEKPLSAMGIGVAFLATSVFWSAFLFGDQATRLLEDSSAQVLTIGLGFLLIIILPVAGFLGYLFLQR</sequence>
<comment type="caution">
    <text evidence="2">The sequence shown here is derived from an EMBL/GenBank/DDBJ whole genome shotgun (WGS) entry which is preliminary data.</text>
</comment>
<feature type="transmembrane region" description="Helical" evidence="1">
    <location>
        <begin position="28"/>
        <end position="50"/>
    </location>
</feature>
<evidence type="ECO:0000313" key="3">
    <source>
        <dbReference type="Proteomes" id="UP001596445"/>
    </source>
</evidence>
<feature type="transmembrane region" description="Helical" evidence="1">
    <location>
        <begin position="57"/>
        <end position="77"/>
    </location>
</feature>
<dbReference type="RefSeq" id="WP_267163020.1">
    <property type="nucleotide sequence ID" value="NZ_CP112972.1"/>
</dbReference>
<evidence type="ECO:0000256" key="1">
    <source>
        <dbReference type="SAM" id="Phobius"/>
    </source>
</evidence>
<dbReference type="GeneID" id="76629121"/>
<keyword evidence="3" id="KW-1185">Reference proteome</keyword>
<feature type="transmembrane region" description="Helical" evidence="1">
    <location>
        <begin position="97"/>
        <end position="118"/>
    </location>
</feature>
<organism evidence="2 3">
    <name type="scientific">Halovenus salina</name>
    <dbReference type="NCBI Taxonomy" id="1510225"/>
    <lineage>
        <taxon>Archaea</taxon>
        <taxon>Methanobacteriati</taxon>
        <taxon>Methanobacteriota</taxon>
        <taxon>Stenosarchaea group</taxon>
        <taxon>Halobacteria</taxon>
        <taxon>Halobacteriales</taxon>
        <taxon>Haloarculaceae</taxon>
        <taxon>Halovenus</taxon>
    </lineage>
</organism>
<dbReference type="EMBL" id="JBHSZI010000001">
    <property type="protein sequence ID" value="MFC7057286.1"/>
    <property type="molecule type" value="Genomic_DNA"/>
</dbReference>
<gene>
    <name evidence="2" type="ORF">ACFQQG_02695</name>
</gene>
<protein>
    <submittedName>
        <fullName evidence="2">Uncharacterized protein</fullName>
    </submittedName>
</protein>
<keyword evidence="1" id="KW-1133">Transmembrane helix</keyword>
<keyword evidence="1" id="KW-0812">Transmembrane</keyword>
<dbReference type="AlphaFoldDB" id="A0ABD5VVF0"/>
<dbReference type="Proteomes" id="UP001596445">
    <property type="component" value="Unassembled WGS sequence"/>
</dbReference>
<proteinExistence type="predicted"/>
<accession>A0ABD5VVF0</accession>
<keyword evidence="1" id="KW-0472">Membrane</keyword>
<reference evidence="2 3" key="1">
    <citation type="journal article" date="2019" name="Int. J. Syst. Evol. Microbiol.">
        <title>The Global Catalogue of Microorganisms (GCM) 10K type strain sequencing project: providing services to taxonomists for standard genome sequencing and annotation.</title>
        <authorList>
            <consortium name="The Broad Institute Genomics Platform"/>
            <consortium name="The Broad Institute Genome Sequencing Center for Infectious Disease"/>
            <person name="Wu L."/>
            <person name="Ma J."/>
        </authorList>
    </citation>
    <scope>NUCLEOTIDE SEQUENCE [LARGE SCALE GENOMIC DNA]</scope>
    <source>
        <strain evidence="2 3">JCM 30072</strain>
    </source>
</reference>